<dbReference type="KEGG" id="syw:SYNW0056"/>
<dbReference type="PROSITE" id="PS50005">
    <property type="entry name" value="TPR"/>
    <property type="match status" value="2"/>
</dbReference>
<dbReference type="STRING" id="84588.SYNW0056"/>
<dbReference type="eggNOG" id="COG0457">
    <property type="taxonomic scope" value="Bacteria"/>
</dbReference>
<dbReference type="SUPFAM" id="SSF48452">
    <property type="entry name" value="TPR-like"/>
    <property type="match status" value="1"/>
</dbReference>
<keyword evidence="2 3" id="KW-0802">TPR repeat</keyword>
<dbReference type="RefSeq" id="WP_011126934.1">
    <property type="nucleotide sequence ID" value="NC_005070.1"/>
</dbReference>
<protein>
    <submittedName>
        <fullName evidence="5">Uncharacterized protein</fullName>
    </submittedName>
</protein>
<dbReference type="Proteomes" id="UP000001422">
    <property type="component" value="Chromosome"/>
</dbReference>
<dbReference type="PANTHER" id="PTHR44943:SF8">
    <property type="entry name" value="TPR REPEAT-CONTAINING PROTEIN MJ0263"/>
    <property type="match status" value="1"/>
</dbReference>
<feature type="transmembrane region" description="Helical" evidence="4">
    <location>
        <begin position="6"/>
        <end position="28"/>
    </location>
</feature>
<dbReference type="Pfam" id="PF13424">
    <property type="entry name" value="TPR_12"/>
    <property type="match status" value="1"/>
</dbReference>
<sequence length="171" mass="19211">MNLLPQTYLLGLVGLLAIAAVVVGRQLLRVRRDESRLQQLEQSGTAKSRQAADLYELGSVQLRKRLYPQATATLKQALKRLGDEPDEARAVIENALGFALAAQKNYEEASKHYKLALKAKPNYPVALNNLGYAQDKLLKTEEALTLYRRTLEIEPENQTAKRAVKKLEKRV</sequence>
<evidence type="ECO:0000313" key="6">
    <source>
        <dbReference type="Proteomes" id="UP000001422"/>
    </source>
</evidence>
<keyword evidence="4" id="KW-0472">Membrane</keyword>
<feature type="repeat" description="TPR" evidence="3">
    <location>
        <begin position="90"/>
        <end position="123"/>
    </location>
</feature>
<reference evidence="5 6" key="1">
    <citation type="journal article" date="2003" name="Nature">
        <title>The genome of a motile marine Synechococcus.</title>
        <authorList>
            <person name="Palenik B."/>
            <person name="Brahamsha B."/>
            <person name="Larimer F."/>
            <person name="Land M."/>
            <person name="Hauser L."/>
            <person name="Chain P."/>
            <person name="Lamerdin J."/>
            <person name="Regala W."/>
            <person name="Allen E.A."/>
            <person name="McCarren J."/>
            <person name="Paulsen I."/>
            <person name="Dufresne A."/>
            <person name="Partensky F."/>
            <person name="Webb E."/>
            <person name="Waterbury J."/>
        </authorList>
    </citation>
    <scope>NUCLEOTIDE SEQUENCE [LARGE SCALE GENOMIC DNA]</scope>
    <source>
        <strain evidence="5 6">WH8102</strain>
    </source>
</reference>
<dbReference type="Gene3D" id="1.25.40.10">
    <property type="entry name" value="Tetratricopeptide repeat domain"/>
    <property type="match status" value="1"/>
</dbReference>
<feature type="repeat" description="TPR" evidence="3">
    <location>
        <begin position="124"/>
        <end position="157"/>
    </location>
</feature>
<evidence type="ECO:0000256" key="1">
    <source>
        <dbReference type="ARBA" id="ARBA00022737"/>
    </source>
</evidence>
<organism evidence="5 6">
    <name type="scientific">Parasynechococcus marenigrum (strain WH8102)</name>
    <dbReference type="NCBI Taxonomy" id="84588"/>
    <lineage>
        <taxon>Bacteria</taxon>
        <taxon>Bacillati</taxon>
        <taxon>Cyanobacteriota</taxon>
        <taxon>Cyanophyceae</taxon>
        <taxon>Synechococcales</taxon>
        <taxon>Prochlorococcaceae</taxon>
        <taxon>Parasynechococcus</taxon>
        <taxon>Parasynechococcus marenigrum</taxon>
    </lineage>
</organism>
<evidence type="ECO:0000256" key="4">
    <source>
        <dbReference type="SAM" id="Phobius"/>
    </source>
</evidence>
<name>Q7UA44_PARMW</name>
<dbReference type="InterPro" id="IPR011990">
    <property type="entry name" value="TPR-like_helical_dom_sf"/>
</dbReference>
<keyword evidence="4" id="KW-0812">Transmembrane</keyword>
<evidence type="ECO:0000313" key="5">
    <source>
        <dbReference type="EMBL" id="CAE06571.1"/>
    </source>
</evidence>
<accession>Q7UA44</accession>
<dbReference type="HOGENOM" id="CLU_071416_2_0_3"/>
<evidence type="ECO:0000256" key="2">
    <source>
        <dbReference type="ARBA" id="ARBA00022803"/>
    </source>
</evidence>
<dbReference type="AlphaFoldDB" id="Q7UA44"/>
<evidence type="ECO:0000256" key="3">
    <source>
        <dbReference type="PROSITE-ProRule" id="PRU00339"/>
    </source>
</evidence>
<keyword evidence="6" id="KW-1185">Reference proteome</keyword>
<dbReference type="InterPro" id="IPR051685">
    <property type="entry name" value="Ycf3/AcsC/BcsC/TPR_MFPF"/>
</dbReference>
<keyword evidence="4" id="KW-1133">Transmembrane helix</keyword>
<keyword evidence="1" id="KW-0677">Repeat</keyword>
<gene>
    <name evidence="5" type="ordered locus">SYNW0056</name>
</gene>
<proteinExistence type="predicted"/>
<dbReference type="PANTHER" id="PTHR44943">
    <property type="entry name" value="CELLULOSE SYNTHASE OPERON PROTEIN C"/>
    <property type="match status" value="1"/>
</dbReference>
<dbReference type="EMBL" id="BX569689">
    <property type="protein sequence ID" value="CAE06571.1"/>
    <property type="molecule type" value="Genomic_DNA"/>
</dbReference>
<dbReference type="SMART" id="SM00028">
    <property type="entry name" value="TPR"/>
    <property type="match status" value="3"/>
</dbReference>
<dbReference type="InterPro" id="IPR019734">
    <property type="entry name" value="TPR_rpt"/>
</dbReference>